<comment type="caution">
    <text evidence="1">The sequence shown here is derived from an EMBL/GenBank/DDBJ whole genome shotgun (WGS) entry which is preliminary data.</text>
</comment>
<dbReference type="Proteomes" id="UP000249130">
    <property type="component" value="Unassembled WGS sequence"/>
</dbReference>
<keyword evidence="2" id="KW-1185">Reference proteome</keyword>
<evidence type="ECO:0000313" key="2">
    <source>
        <dbReference type="Proteomes" id="UP000249130"/>
    </source>
</evidence>
<dbReference type="AlphaFoldDB" id="A0A327L5A6"/>
<organism evidence="1 2">
    <name type="scientific">Rhodoplanes roseus</name>
    <dbReference type="NCBI Taxonomy" id="29409"/>
    <lineage>
        <taxon>Bacteria</taxon>
        <taxon>Pseudomonadati</taxon>
        <taxon>Pseudomonadota</taxon>
        <taxon>Alphaproteobacteria</taxon>
        <taxon>Hyphomicrobiales</taxon>
        <taxon>Nitrobacteraceae</taxon>
        <taxon>Rhodoplanes</taxon>
    </lineage>
</organism>
<name>A0A327L5A6_9BRAD</name>
<sequence>MSTLPTLPRSCERLLVLMTRSPLRRHETGWHDEAGAQVTIGDAGVEALIAAGMAGRYGGAGRPGRPYACITIYGAAVAHLIESRVAADTAALFGRWIAAGTAAATPCARRQP</sequence>
<reference evidence="1 2" key="1">
    <citation type="submission" date="2017-07" db="EMBL/GenBank/DDBJ databases">
        <title>Draft Genome Sequences of Select Purple Nonsulfur Bacteria.</title>
        <authorList>
            <person name="Lasarre B."/>
            <person name="Mckinlay J.B."/>
        </authorList>
    </citation>
    <scope>NUCLEOTIDE SEQUENCE [LARGE SCALE GENOMIC DNA]</scope>
    <source>
        <strain evidence="1 2">DSM 5909</strain>
    </source>
</reference>
<evidence type="ECO:0000313" key="1">
    <source>
        <dbReference type="EMBL" id="RAI42808.1"/>
    </source>
</evidence>
<gene>
    <name evidence="1" type="ORF">CH341_17595</name>
</gene>
<accession>A0A327L5A6</accession>
<dbReference type="EMBL" id="NPEX01000125">
    <property type="protein sequence ID" value="RAI42808.1"/>
    <property type="molecule type" value="Genomic_DNA"/>
</dbReference>
<protein>
    <submittedName>
        <fullName evidence="1">Uncharacterized protein</fullName>
    </submittedName>
</protein>
<proteinExistence type="predicted"/>
<dbReference type="RefSeq" id="WP_170149677.1">
    <property type="nucleotide sequence ID" value="NZ_NPEX01000125.1"/>
</dbReference>